<reference evidence="5" key="1">
    <citation type="submission" date="2016-12" db="EMBL/GenBank/DDBJ databases">
        <title>Draft Genome Sequences od Carboxydothermus pertinax and islandicus, Hydrogenogenic Carboxydotrophic Bacteria.</title>
        <authorList>
            <person name="Fukuyama Y."/>
            <person name="Ohmae K."/>
            <person name="Yoneda Y."/>
            <person name="Yoshida T."/>
            <person name="Sako Y."/>
        </authorList>
    </citation>
    <scope>NUCLEOTIDE SEQUENCE [LARGE SCALE GENOMIC DNA]</scope>
    <source>
        <strain evidence="5">Ug1</strain>
    </source>
</reference>
<dbReference type="OrthoDB" id="9803495at2"/>
<evidence type="ECO:0000256" key="3">
    <source>
        <dbReference type="SAM" id="Phobius"/>
    </source>
</evidence>
<sequence>MTIKTSINAALLAAVTAILAQIAIPLPGGVPFTLQVFAVFVGILLFGKKSFWGMLVYLILGAIGLPVFAQAHSGIGTILGPTGGYLIGFLISGFIGGLIVEISNFKLWGMITAIVVSLLIIYTLGVAQLAFVLKLPLNKAIAAGILPFIPLDILKGVFAILLVKPVQKALNSAGIQINV</sequence>
<gene>
    <name evidence="4" type="ORF">cpu_20770</name>
</gene>
<dbReference type="GO" id="GO:0015225">
    <property type="term" value="F:biotin transmembrane transporter activity"/>
    <property type="evidence" value="ECO:0007669"/>
    <property type="project" value="UniProtKB-UniRule"/>
</dbReference>
<keyword evidence="3" id="KW-1133">Transmembrane helix</keyword>
<dbReference type="RefSeq" id="WP_075859966.1">
    <property type="nucleotide sequence ID" value="NZ_BDJK01000055.1"/>
</dbReference>
<feature type="transmembrane region" description="Helical" evidence="3">
    <location>
        <begin position="54"/>
        <end position="72"/>
    </location>
</feature>
<feature type="transmembrane region" description="Helical" evidence="3">
    <location>
        <begin position="107"/>
        <end position="129"/>
    </location>
</feature>
<dbReference type="PANTHER" id="PTHR34295:SF1">
    <property type="entry name" value="BIOTIN TRANSPORTER BIOY"/>
    <property type="match status" value="1"/>
</dbReference>
<dbReference type="PIRSF" id="PIRSF016661">
    <property type="entry name" value="BioY"/>
    <property type="match status" value="1"/>
</dbReference>
<dbReference type="GO" id="GO:0005886">
    <property type="term" value="C:plasma membrane"/>
    <property type="evidence" value="ECO:0007669"/>
    <property type="project" value="UniProtKB-SubCell"/>
</dbReference>
<proteinExistence type="inferred from homology"/>
<comment type="subcellular location">
    <subcellularLocation>
        <location evidence="2">Cell membrane</location>
        <topology evidence="2">Multi-pass membrane protein</topology>
    </subcellularLocation>
</comment>
<evidence type="ECO:0000256" key="2">
    <source>
        <dbReference type="PIRNR" id="PIRNR016661"/>
    </source>
</evidence>
<evidence type="ECO:0000313" key="4">
    <source>
        <dbReference type="EMBL" id="GAV23567.1"/>
    </source>
</evidence>
<feature type="transmembrane region" description="Helical" evidence="3">
    <location>
        <begin position="78"/>
        <end position="100"/>
    </location>
</feature>
<feature type="transmembrane region" description="Helical" evidence="3">
    <location>
        <begin position="30"/>
        <end position="47"/>
    </location>
</feature>
<comment type="similarity">
    <text evidence="1 2">Belongs to the BioY family.</text>
</comment>
<keyword evidence="2" id="KW-1003">Cell membrane</keyword>
<keyword evidence="3" id="KW-0812">Transmembrane</keyword>
<evidence type="ECO:0000256" key="1">
    <source>
        <dbReference type="ARBA" id="ARBA00010692"/>
    </source>
</evidence>
<organism evidence="4 5">
    <name type="scientific">Carboxydothermus pertinax</name>
    <dbReference type="NCBI Taxonomy" id="870242"/>
    <lineage>
        <taxon>Bacteria</taxon>
        <taxon>Bacillati</taxon>
        <taxon>Bacillota</taxon>
        <taxon>Clostridia</taxon>
        <taxon>Thermoanaerobacterales</taxon>
        <taxon>Thermoanaerobacteraceae</taxon>
        <taxon>Carboxydothermus</taxon>
    </lineage>
</organism>
<dbReference type="AlphaFoldDB" id="A0A1L8CXE5"/>
<feature type="transmembrane region" description="Helical" evidence="3">
    <location>
        <begin position="141"/>
        <end position="163"/>
    </location>
</feature>
<dbReference type="Proteomes" id="UP000187485">
    <property type="component" value="Unassembled WGS sequence"/>
</dbReference>
<name>A0A1L8CXE5_9THEO</name>
<keyword evidence="2" id="KW-0813">Transport</keyword>
<keyword evidence="2 3" id="KW-0472">Membrane</keyword>
<keyword evidence="5" id="KW-1185">Reference proteome</keyword>
<accession>A0A1L8CXE5</accession>
<dbReference type="PANTHER" id="PTHR34295">
    <property type="entry name" value="BIOTIN TRANSPORTER BIOY"/>
    <property type="match status" value="1"/>
</dbReference>
<evidence type="ECO:0000313" key="5">
    <source>
        <dbReference type="Proteomes" id="UP000187485"/>
    </source>
</evidence>
<dbReference type="Pfam" id="PF02632">
    <property type="entry name" value="BioY"/>
    <property type="match status" value="1"/>
</dbReference>
<dbReference type="Gene3D" id="1.10.1760.20">
    <property type="match status" value="1"/>
</dbReference>
<dbReference type="InterPro" id="IPR003784">
    <property type="entry name" value="BioY"/>
</dbReference>
<comment type="caution">
    <text evidence="4">The sequence shown here is derived from an EMBL/GenBank/DDBJ whole genome shotgun (WGS) entry which is preliminary data.</text>
</comment>
<dbReference type="EMBL" id="BDJK01000055">
    <property type="protein sequence ID" value="GAV23567.1"/>
    <property type="molecule type" value="Genomic_DNA"/>
</dbReference>
<dbReference type="STRING" id="870242.cpu_20770"/>
<protein>
    <recommendedName>
        <fullName evidence="2">Biotin transporter</fullName>
    </recommendedName>
</protein>